<evidence type="ECO:0000313" key="1">
    <source>
        <dbReference type="EMBL" id="KAK2112463.1"/>
    </source>
</evidence>
<sequence>MWPRSLVFSEDPVSEHSLVASWASLEGAAEAEHSVTLSRARRFQLAHNLRAGVPWTAMQSPSLSLRVRSWRTHTARVGIPHSVTPVLTALS</sequence>
<reference evidence="1 2" key="1">
    <citation type="submission" date="2023-05" db="EMBL/GenBank/DDBJ databases">
        <title>B98-5 Cell Line De Novo Hybrid Assembly: An Optical Mapping Approach.</title>
        <authorList>
            <person name="Kananen K."/>
            <person name="Auerbach J.A."/>
            <person name="Kautto E."/>
            <person name="Blachly J.S."/>
        </authorList>
    </citation>
    <scope>NUCLEOTIDE SEQUENCE [LARGE SCALE GENOMIC DNA]</scope>
    <source>
        <strain evidence="1">B95-8</strain>
        <tissue evidence="1">Cell line</tissue>
    </source>
</reference>
<name>A0ABQ9VV73_SAGOE</name>
<protein>
    <submittedName>
        <fullName evidence="1">Uncharacterized protein</fullName>
    </submittedName>
</protein>
<dbReference type="EMBL" id="JASSZA010000005">
    <property type="protein sequence ID" value="KAK2112463.1"/>
    <property type="molecule type" value="Genomic_DNA"/>
</dbReference>
<keyword evidence="2" id="KW-1185">Reference proteome</keyword>
<comment type="caution">
    <text evidence="1">The sequence shown here is derived from an EMBL/GenBank/DDBJ whole genome shotgun (WGS) entry which is preliminary data.</text>
</comment>
<proteinExistence type="predicted"/>
<dbReference type="Proteomes" id="UP001266305">
    <property type="component" value="Unassembled WGS sequence"/>
</dbReference>
<accession>A0ABQ9VV73</accession>
<gene>
    <name evidence="1" type="ORF">P7K49_012210</name>
</gene>
<evidence type="ECO:0000313" key="2">
    <source>
        <dbReference type="Proteomes" id="UP001266305"/>
    </source>
</evidence>
<organism evidence="1 2">
    <name type="scientific">Saguinus oedipus</name>
    <name type="common">Cotton-top tamarin</name>
    <name type="synonym">Oedipomidas oedipus</name>
    <dbReference type="NCBI Taxonomy" id="9490"/>
    <lineage>
        <taxon>Eukaryota</taxon>
        <taxon>Metazoa</taxon>
        <taxon>Chordata</taxon>
        <taxon>Craniata</taxon>
        <taxon>Vertebrata</taxon>
        <taxon>Euteleostomi</taxon>
        <taxon>Mammalia</taxon>
        <taxon>Eutheria</taxon>
        <taxon>Euarchontoglires</taxon>
        <taxon>Primates</taxon>
        <taxon>Haplorrhini</taxon>
        <taxon>Platyrrhini</taxon>
        <taxon>Cebidae</taxon>
        <taxon>Callitrichinae</taxon>
        <taxon>Saguinus</taxon>
    </lineage>
</organism>